<dbReference type="GO" id="GO:0000028">
    <property type="term" value="P:ribosomal small subunit assembly"/>
    <property type="evidence" value="ECO:0007669"/>
    <property type="project" value="TreeGrafter"/>
</dbReference>
<dbReference type="PANTHER" id="PTHR42698">
    <property type="entry name" value="GTPASE ERA"/>
    <property type="match status" value="1"/>
</dbReference>
<dbReference type="GO" id="GO:0043024">
    <property type="term" value="F:ribosomal small subunit binding"/>
    <property type="evidence" value="ECO:0007669"/>
    <property type="project" value="TreeGrafter"/>
</dbReference>
<feature type="domain" description="G" evidence="2">
    <location>
        <begin position="67"/>
        <end position="199"/>
    </location>
</feature>
<keyword evidence="1" id="KW-0472">Membrane</keyword>
<evidence type="ECO:0000259" key="2">
    <source>
        <dbReference type="Pfam" id="PF01926"/>
    </source>
</evidence>
<dbReference type="EMBL" id="CP013290">
    <property type="protein sequence ID" value="APH01918.1"/>
    <property type="molecule type" value="Genomic_DNA"/>
</dbReference>
<evidence type="ECO:0000313" key="4">
    <source>
        <dbReference type="Proteomes" id="UP000182938"/>
    </source>
</evidence>
<gene>
    <name evidence="3" type="ORF">ASJ30_10585</name>
</gene>
<accession>A0A1L3MHX1</accession>
<dbReference type="Gene3D" id="3.40.50.300">
    <property type="entry name" value="P-loop containing nucleotide triphosphate hydrolases"/>
    <property type="match status" value="1"/>
</dbReference>
<feature type="transmembrane region" description="Helical" evidence="1">
    <location>
        <begin position="430"/>
        <end position="463"/>
    </location>
</feature>
<dbReference type="RefSeq" id="WP_072625072.1">
    <property type="nucleotide sequence ID" value="NZ_CP013290.1"/>
</dbReference>
<dbReference type="KEGG" id="jte:ASJ30_10585"/>
<dbReference type="SUPFAM" id="SSF52540">
    <property type="entry name" value="P-loop containing nucleoside triphosphate hydrolases"/>
    <property type="match status" value="1"/>
</dbReference>
<keyword evidence="4" id="KW-1185">Reference proteome</keyword>
<keyword evidence="1" id="KW-0812">Transmembrane</keyword>
<organism evidence="3 4">
    <name type="scientific">Janibacter indicus</name>
    <dbReference type="NCBI Taxonomy" id="857417"/>
    <lineage>
        <taxon>Bacteria</taxon>
        <taxon>Bacillati</taxon>
        <taxon>Actinomycetota</taxon>
        <taxon>Actinomycetes</taxon>
        <taxon>Micrococcales</taxon>
        <taxon>Intrasporangiaceae</taxon>
        <taxon>Janibacter</taxon>
    </lineage>
</organism>
<keyword evidence="1" id="KW-1133">Transmembrane helix</keyword>
<proteinExistence type="predicted"/>
<evidence type="ECO:0000256" key="1">
    <source>
        <dbReference type="SAM" id="Phobius"/>
    </source>
</evidence>
<dbReference type="InterPro" id="IPR027417">
    <property type="entry name" value="P-loop_NTPase"/>
</dbReference>
<dbReference type="Pfam" id="PF01926">
    <property type="entry name" value="MMR_HSR1"/>
    <property type="match status" value="1"/>
</dbReference>
<dbReference type="CDD" id="cd11383">
    <property type="entry name" value="YfjP"/>
    <property type="match status" value="1"/>
</dbReference>
<dbReference type="AlphaFoldDB" id="A0A1L3MHX1"/>
<reference evidence="3 4" key="1">
    <citation type="submission" date="2015-11" db="EMBL/GenBank/DDBJ databases">
        <authorList>
            <person name="Zhang Y."/>
            <person name="Guo Z."/>
        </authorList>
    </citation>
    <scope>NUCLEOTIDE SEQUENCE [LARGE SCALE GENOMIC DNA]</scope>
    <source>
        <strain evidence="3 4">YFY001</strain>
    </source>
</reference>
<protein>
    <submittedName>
        <fullName evidence="3">ABC transporter</fullName>
    </submittedName>
</protein>
<dbReference type="InterPro" id="IPR005662">
    <property type="entry name" value="GTPase_Era-like"/>
</dbReference>
<evidence type="ECO:0000313" key="3">
    <source>
        <dbReference type="EMBL" id="APH01918.1"/>
    </source>
</evidence>
<dbReference type="InterPro" id="IPR006073">
    <property type="entry name" value="GTP-bd"/>
</dbReference>
<dbReference type="GO" id="GO:0019843">
    <property type="term" value="F:rRNA binding"/>
    <property type="evidence" value="ECO:0007669"/>
    <property type="project" value="TreeGrafter"/>
</dbReference>
<sequence>MSPRNPLRRGDTPQALTVDELSARADALAGAVETGGERLERGAAHRATAVVDKVRERNSLVGGHTVVALAGATGSGKSSLFNALVGADIARVGQRRPTTSTPTAAVWGTEPAGALLDWLSVGTRHQVTEPGDLDGLVLVDLPDFDSRESAHREEAQRILELVDVFVWVTDPQKYADAVLHDDYVAVLRDYGAVTIVVLNQVDRLPPGGEEQIAADLARLLERDGLQQHEVIGTSTRTGVGLDALRSRLHDAVEQSDAARHRLGADLRTAAGGLLDSVGESGAGVPDRARDELVDALARSAGVPTVVDAVARDFRMESWARTGWPFTRWVRAVRPAPLKRLRLDRDVAGSPDITEQDVRAVLGRSSIPSPAPAARAAVDLAARRIGTSAGEGLPTRWADAVADAARPADADLADELDQAVLRTSLRGRKPLWWAVLGPLQVVLALAALAGLVWLVVIALAGWLQLPDVPTADIGPFAMPFLLLVGGLLAGLLLAAIARWLAAIGARKRAATVDKRLRRAIGEVGDARVVEPVEQVLSQHDRTRAGIERALG</sequence>
<dbReference type="GO" id="GO:0005525">
    <property type="term" value="F:GTP binding"/>
    <property type="evidence" value="ECO:0007669"/>
    <property type="project" value="InterPro"/>
</dbReference>
<dbReference type="PANTHER" id="PTHR42698:SF1">
    <property type="entry name" value="GTPASE ERA, MITOCHONDRIAL"/>
    <property type="match status" value="1"/>
</dbReference>
<dbReference type="Proteomes" id="UP000182938">
    <property type="component" value="Chromosome"/>
</dbReference>
<dbReference type="GO" id="GO:0005829">
    <property type="term" value="C:cytosol"/>
    <property type="evidence" value="ECO:0007669"/>
    <property type="project" value="TreeGrafter"/>
</dbReference>
<feature type="transmembrane region" description="Helical" evidence="1">
    <location>
        <begin position="475"/>
        <end position="500"/>
    </location>
</feature>
<name>A0A1L3MHX1_9MICO</name>